<evidence type="ECO:0000256" key="1">
    <source>
        <dbReference type="SAM" id="MobiDB-lite"/>
    </source>
</evidence>
<sequence length="555" mass="64480">MVISQHEDSAVLVNIEETVLHTESEDFKKSVGSDIRGLKRCLVDAEIKEISSTSGSTGHSEELVSYLNSDNSDVDEDYIPSDTSSDTSDNERPCKYQAMPSKKCETTATSSNNTDDIVSNDTFTNKSDDGKDQINNSNVQPKKPKYNRVEMKEKKMLEEEHITRKGIQKPAKVFQALTSCCRNKCHKKLSIDDQKEIFYDFLKKVQDKDQVISVRIEPKKTERKDKGERGNNKNRQIVDTYDDLLIIDPFESVPKFYSSFAEDELEGLVMENLKTQQYELWDKKVPMNPGHIKAVLIEYAKFHAVSFAMKQKNPALFKKLSEKNGTNPFEKKNASEKDNEERYKKFFSDTLSNGYKVLKDDPELTEKLKKYEQIVDTEFMSKLKEPEYKLVITHGDCWCNNFLFKYQDPNDKTKPEDLRIVDWQISSFGSPCADLAYFLLVNSSEEVFNDIQTYLKIYHDKLSSQLRNFNLDPDELFPFSRLSDHLNQFLLQSFFFVFLLLKIMVSDKEDIPDHVEEVDKSGDSMTMLSYETKNVEEYTRRVKIIMQFLIKNKYF</sequence>
<name>A0A6P7G7V4_DIAVI</name>
<organism evidence="3">
    <name type="scientific">Diabrotica virgifera virgifera</name>
    <name type="common">western corn rootworm</name>
    <dbReference type="NCBI Taxonomy" id="50390"/>
    <lineage>
        <taxon>Eukaryota</taxon>
        <taxon>Metazoa</taxon>
        <taxon>Ecdysozoa</taxon>
        <taxon>Arthropoda</taxon>
        <taxon>Hexapoda</taxon>
        <taxon>Insecta</taxon>
        <taxon>Pterygota</taxon>
        <taxon>Neoptera</taxon>
        <taxon>Endopterygota</taxon>
        <taxon>Coleoptera</taxon>
        <taxon>Polyphaga</taxon>
        <taxon>Cucujiformia</taxon>
        <taxon>Chrysomeloidea</taxon>
        <taxon>Chrysomelidae</taxon>
        <taxon>Galerucinae</taxon>
        <taxon>Diabroticina</taxon>
        <taxon>Diabroticites</taxon>
        <taxon>Diabrotica</taxon>
    </lineage>
</organism>
<dbReference type="PANTHER" id="PTHR11012">
    <property type="entry name" value="PROTEIN KINASE-LIKE DOMAIN-CONTAINING"/>
    <property type="match status" value="1"/>
</dbReference>
<dbReference type="PANTHER" id="PTHR11012:SF30">
    <property type="entry name" value="PROTEIN KINASE-LIKE DOMAIN-CONTAINING"/>
    <property type="match status" value="1"/>
</dbReference>
<dbReference type="InterPro" id="IPR015897">
    <property type="entry name" value="CHK_kinase-like"/>
</dbReference>
<evidence type="ECO:0000259" key="2">
    <source>
        <dbReference type="SMART" id="SM00587"/>
    </source>
</evidence>
<feature type="domain" description="CHK kinase-like" evidence="2">
    <location>
        <begin position="268"/>
        <end position="468"/>
    </location>
</feature>
<gene>
    <name evidence="3" type="primary">LOC114338728</name>
</gene>
<proteinExistence type="predicted"/>
<dbReference type="InterPro" id="IPR004119">
    <property type="entry name" value="EcKL"/>
</dbReference>
<dbReference type="InterPro" id="IPR011009">
    <property type="entry name" value="Kinase-like_dom_sf"/>
</dbReference>
<reference evidence="3" key="1">
    <citation type="submission" date="2025-08" db="UniProtKB">
        <authorList>
            <consortium name="RefSeq"/>
        </authorList>
    </citation>
    <scope>IDENTIFICATION</scope>
    <source>
        <tissue evidence="3">Whole insect</tissue>
    </source>
</reference>
<evidence type="ECO:0000313" key="3">
    <source>
        <dbReference type="RefSeq" id="XP_028145144.1"/>
    </source>
</evidence>
<dbReference type="SMART" id="SM00587">
    <property type="entry name" value="CHK"/>
    <property type="match status" value="1"/>
</dbReference>
<dbReference type="Pfam" id="PF02958">
    <property type="entry name" value="EcKL"/>
    <property type="match status" value="1"/>
</dbReference>
<dbReference type="Gene3D" id="3.90.1200.10">
    <property type="match status" value="1"/>
</dbReference>
<dbReference type="InParanoid" id="A0A6P7G7V4"/>
<dbReference type="RefSeq" id="XP_028145144.1">
    <property type="nucleotide sequence ID" value="XM_028289343.1"/>
</dbReference>
<dbReference type="SUPFAM" id="SSF56112">
    <property type="entry name" value="Protein kinase-like (PK-like)"/>
    <property type="match status" value="1"/>
</dbReference>
<feature type="compositionally biased region" description="Polar residues" evidence="1">
    <location>
        <begin position="106"/>
        <end position="125"/>
    </location>
</feature>
<protein>
    <submittedName>
        <fullName evidence="3">Uncharacterized protein LOC114338728</fullName>
    </submittedName>
</protein>
<accession>A0A6P7G7V4</accession>
<dbReference type="AlphaFoldDB" id="A0A6P7G7V4"/>
<feature type="region of interest" description="Disordered" evidence="1">
    <location>
        <begin position="70"/>
        <end position="145"/>
    </location>
</feature>